<dbReference type="GO" id="GO:0003755">
    <property type="term" value="F:peptidyl-prolyl cis-trans isomerase activity"/>
    <property type="evidence" value="ECO:0007669"/>
    <property type="project" value="UniProtKB-KW"/>
</dbReference>
<protein>
    <recommendedName>
        <fullName evidence="2 5">peptidylprolyl isomerase</fullName>
        <ecNumber evidence="2 5">5.2.1.8</ecNumber>
    </recommendedName>
</protein>
<dbReference type="SUPFAM" id="SSF54534">
    <property type="entry name" value="FKBP-like"/>
    <property type="match status" value="1"/>
</dbReference>
<organism evidence="8">
    <name type="scientific">Heterosigma akashiwo</name>
    <name type="common">Chromophytic alga</name>
    <name type="synonym">Heterosigma carterae</name>
    <dbReference type="NCBI Taxonomy" id="2829"/>
    <lineage>
        <taxon>Eukaryota</taxon>
        <taxon>Sar</taxon>
        <taxon>Stramenopiles</taxon>
        <taxon>Ochrophyta</taxon>
        <taxon>Raphidophyceae</taxon>
        <taxon>Chattonellales</taxon>
        <taxon>Chattonellaceae</taxon>
        <taxon>Heterosigma</taxon>
    </lineage>
</organism>
<dbReference type="PROSITE" id="PS50059">
    <property type="entry name" value="FKBP_PPIASE"/>
    <property type="match status" value="1"/>
</dbReference>
<dbReference type="EC" id="5.2.1.8" evidence="2 5"/>
<reference evidence="8" key="1">
    <citation type="submission" date="2021-01" db="EMBL/GenBank/DDBJ databases">
        <authorList>
            <person name="Corre E."/>
            <person name="Pelletier E."/>
            <person name="Niang G."/>
            <person name="Scheremetjew M."/>
            <person name="Finn R."/>
            <person name="Kale V."/>
            <person name="Holt S."/>
            <person name="Cochrane G."/>
            <person name="Meng A."/>
            <person name="Brown T."/>
            <person name="Cohen L."/>
        </authorList>
    </citation>
    <scope>NUCLEOTIDE SEQUENCE</scope>
    <source>
        <strain evidence="8">CCMP3107</strain>
    </source>
</reference>
<feature type="signal peptide" evidence="6">
    <location>
        <begin position="1"/>
        <end position="20"/>
    </location>
</feature>
<gene>
    <name evidence="8" type="ORF">HAKA00212_LOCUS13015</name>
</gene>
<dbReference type="GO" id="GO:0005783">
    <property type="term" value="C:endoplasmic reticulum"/>
    <property type="evidence" value="ECO:0007669"/>
    <property type="project" value="TreeGrafter"/>
</dbReference>
<dbReference type="InterPro" id="IPR000774">
    <property type="entry name" value="PPIase_FKBP_N"/>
</dbReference>
<feature type="chain" id="PRO_5030160723" description="peptidylprolyl isomerase" evidence="6">
    <location>
        <begin position="21"/>
        <end position="161"/>
    </location>
</feature>
<evidence type="ECO:0000256" key="2">
    <source>
        <dbReference type="ARBA" id="ARBA00013194"/>
    </source>
</evidence>
<evidence type="ECO:0000313" key="8">
    <source>
        <dbReference type="EMBL" id="CAE0634299.1"/>
    </source>
</evidence>
<evidence type="ECO:0000256" key="4">
    <source>
        <dbReference type="ARBA" id="ARBA00023235"/>
    </source>
</evidence>
<evidence type="ECO:0000256" key="1">
    <source>
        <dbReference type="ARBA" id="ARBA00000971"/>
    </source>
</evidence>
<evidence type="ECO:0000256" key="3">
    <source>
        <dbReference type="ARBA" id="ARBA00023110"/>
    </source>
</evidence>
<comment type="catalytic activity">
    <reaction evidence="1 5">
        <text>[protein]-peptidylproline (omega=180) = [protein]-peptidylproline (omega=0)</text>
        <dbReference type="Rhea" id="RHEA:16237"/>
        <dbReference type="Rhea" id="RHEA-COMP:10747"/>
        <dbReference type="Rhea" id="RHEA-COMP:10748"/>
        <dbReference type="ChEBI" id="CHEBI:83833"/>
        <dbReference type="ChEBI" id="CHEBI:83834"/>
        <dbReference type="EC" id="5.2.1.8"/>
    </reaction>
</comment>
<dbReference type="AlphaFoldDB" id="A0A6V1N267"/>
<dbReference type="PANTHER" id="PTHR45779">
    <property type="entry name" value="PEPTIDYLPROLYL ISOMERASE"/>
    <property type="match status" value="1"/>
</dbReference>
<keyword evidence="6" id="KW-0732">Signal</keyword>
<dbReference type="InterPro" id="IPR046357">
    <property type="entry name" value="PPIase_dom_sf"/>
</dbReference>
<name>A0A6V1N267_HETAK</name>
<dbReference type="Pfam" id="PF00254">
    <property type="entry name" value="FKBP_C"/>
    <property type="match status" value="1"/>
</dbReference>
<dbReference type="PANTHER" id="PTHR45779:SF7">
    <property type="entry name" value="PEPTIDYLPROLYL ISOMERASE"/>
    <property type="match status" value="1"/>
</dbReference>
<keyword evidence="4 5" id="KW-0413">Isomerase</keyword>
<dbReference type="Gene3D" id="3.10.50.40">
    <property type="match status" value="1"/>
</dbReference>
<evidence type="ECO:0000256" key="5">
    <source>
        <dbReference type="PROSITE-ProRule" id="PRU00277"/>
    </source>
</evidence>
<evidence type="ECO:0000259" key="7">
    <source>
        <dbReference type="PROSITE" id="PS50059"/>
    </source>
</evidence>
<dbReference type="InterPro" id="IPR001179">
    <property type="entry name" value="PPIase_FKBP_dom"/>
</dbReference>
<dbReference type="GO" id="GO:0006457">
    <property type="term" value="P:protein folding"/>
    <property type="evidence" value="ECO:0007669"/>
    <property type="project" value="InterPro"/>
</dbReference>
<evidence type="ECO:0000256" key="6">
    <source>
        <dbReference type="SAM" id="SignalP"/>
    </source>
</evidence>
<feature type="domain" description="PPIase FKBP-type" evidence="7">
    <location>
        <begin position="64"/>
        <end position="150"/>
    </location>
</feature>
<dbReference type="EMBL" id="HBIU01028200">
    <property type="protein sequence ID" value="CAE0634299.1"/>
    <property type="molecule type" value="Transcribed_RNA"/>
</dbReference>
<proteinExistence type="predicted"/>
<keyword evidence="3 5" id="KW-0697">Rotamase</keyword>
<dbReference type="Pfam" id="PF01346">
    <property type="entry name" value="FKBP_N"/>
    <property type="match status" value="1"/>
</dbReference>
<dbReference type="InterPro" id="IPR044609">
    <property type="entry name" value="FKBP2/11"/>
</dbReference>
<accession>A0A6V1N267</accession>
<sequence length="161" mass="17771">MYYALIFCALLLQFSAGIAGTTPEGLAYLKENKQKEGVVELPSGLQYKVIKSGAEVEGYKIQAGTSCECHYRGTLIDGTEFDSSYKRGQPSRFAPNQVIKGWTEAMQLMNVGDKWELTIPSELAYGDRQRGKFIRPGMVLLFDLEILDCNGYPGVAGEAEL</sequence>